<dbReference type="EMBL" id="UYRS01021622">
    <property type="protein sequence ID" value="VDK50506.1"/>
    <property type="molecule type" value="Genomic_DNA"/>
</dbReference>
<evidence type="ECO:0000313" key="3">
    <source>
        <dbReference type="WBParaSite" id="TASK_0001025801-mRNA-1"/>
    </source>
</evidence>
<reference evidence="1 2" key="2">
    <citation type="submission" date="2018-11" db="EMBL/GenBank/DDBJ databases">
        <authorList>
            <consortium name="Pathogen Informatics"/>
        </authorList>
    </citation>
    <scope>NUCLEOTIDE SEQUENCE [LARGE SCALE GENOMIC DNA]</scope>
</reference>
<sequence>MGEKSTVCSRSPLHSLSFVVEAHIQSGLTGEICVSSHPSHSAIAFLLHNYYKEPSRPLTLSTIHSHCIQHCALDSTAYALSSVQQVQKKERMETIVCLMIALEAATSTDEVAAYEKRENEAEGKKTPLKEDLVHLKIGIDVSTLLHGNKMPASRLGRGRAGGSARFHFSLATDPLGQRMAAPRSCRLAAFLDILCVQMLKVTGQEPTAGKAECGH</sequence>
<name>A0A0R3WHB5_TAEAS</name>
<dbReference type="OrthoDB" id="361536at2759"/>
<dbReference type="WBParaSite" id="TASK_0001025801-mRNA-1">
    <property type="protein sequence ID" value="TASK_0001025801-mRNA-1"/>
    <property type="gene ID" value="TASK_0001025801"/>
</dbReference>
<accession>A0A0R3WHB5</accession>
<dbReference type="STRING" id="60517.A0A0R3WHB5"/>
<dbReference type="Proteomes" id="UP000282613">
    <property type="component" value="Unassembled WGS sequence"/>
</dbReference>
<protein>
    <submittedName>
        <fullName evidence="1 3">Uncharacterized protein</fullName>
    </submittedName>
</protein>
<keyword evidence="2" id="KW-1185">Reference proteome</keyword>
<organism evidence="3">
    <name type="scientific">Taenia asiatica</name>
    <name type="common">Asian tapeworm</name>
    <dbReference type="NCBI Taxonomy" id="60517"/>
    <lineage>
        <taxon>Eukaryota</taxon>
        <taxon>Metazoa</taxon>
        <taxon>Spiralia</taxon>
        <taxon>Lophotrochozoa</taxon>
        <taxon>Platyhelminthes</taxon>
        <taxon>Cestoda</taxon>
        <taxon>Eucestoda</taxon>
        <taxon>Cyclophyllidea</taxon>
        <taxon>Taeniidae</taxon>
        <taxon>Taenia</taxon>
    </lineage>
</organism>
<dbReference type="AlphaFoldDB" id="A0A0R3WHB5"/>
<reference evidence="3" key="1">
    <citation type="submission" date="2017-02" db="UniProtKB">
        <authorList>
            <consortium name="WormBaseParasite"/>
        </authorList>
    </citation>
    <scope>IDENTIFICATION</scope>
</reference>
<evidence type="ECO:0000313" key="1">
    <source>
        <dbReference type="EMBL" id="VDK50506.1"/>
    </source>
</evidence>
<evidence type="ECO:0000313" key="2">
    <source>
        <dbReference type="Proteomes" id="UP000282613"/>
    </source>
</evidence>
<gene>
    <name evidence="1" type="ORF">TASK_LOCUS10259</name>
</gene>
<proteinExistence type="predicted"/>